<organism evidence="3 4">
    <name type="scientific">Legionella drozanskii LLAP-1</name>
    <dbReference type="NCBI Taxonomy" id="1212489"/>
    <lineage>
        <taxon>Bacteria</taxon>
        <taxon>Pseudomonadati</taxon>
        <taxon>Pseudomonadota</taxon>
        <taxon>Gammaproteobacteria</taxon>
        <taxon>Legionellales</taxon>
        <taxon>Legionellaceae</taxon>
        <taxon>Legionella</taxon>
    </lineage>
</organism>
<name>A0A0W0SQ18_9GAMM</name>
<keyword evidence="2" id="KW-0812">Transmembrane</keyword>
<dbReference type="STRING" id="1212489.Ldro_2536"/>
<accession>A0A0W0SQ18</accession>
<dbReference type="AlphaFoldDB" id="A0A0W0SQ18"/>
<sequence length="771" mass="86925">MKFIQLASELIAGYDLLPALIRSNFEKSDAGLLFSAAITEAEGVIAELEKQRDDSWIWKAYYQKQIDEAIKTLAGKALTPDVTNSEEYNDLIHQIILKVLPTVYPDIKFLTAEEQLQVASAKFSTSLQSKYISANNDVKFYQNPLIPHSGDQLFYNVVEGYRDSIVAKWHDHLAADENMSLIRTRIAEGKGFERSRALGVFFPFLRDPSLANPTLPADQLYNAYQAEIETAEEEHRAPNTEKIEEEFLTQLLFHQLQAKAGQYIDALQINSHNILDEFNQTQANFLANKILDAFNNGETLEMHDWLDDYQVELSSYIRKKIELIDGKIWPSPNLDLAGLTEPLSALWNNWVTNGSAEFAAKVGEAHYFVQYMGGASQNDNPFFWGLDAYNLLRNKDEIVETKNTLFNLLIKPFKPLIQEYQEIAKYEKSFLKQIVRTVMPLLIIAALLVLVGMLLTPFGLPELAFIVIAIPTLFIGLALATKYVTFKNSLTLSLRQWWYGGPFEIPELQVSDRMICVFADKERLDAAQTDQERAELLEEFRPRAEKIRSIYIEEMQKCNENEAYFAQHEVGLTQEEIQARKDNLKKIYALGFEWYDIHSNTNLGIDVVKAVAAKRLCTIANNDYRLLQDYLKDSEGALIDEAINNLAANLKTTLLPPIDPSAGPEMGDDEEDRTVFNHGRAPQVSLVAVRAPLVAASQADDIAAERRPSSEDARSASAQQPSGTSPFRLFSLKCAQKNNKIKEVSNALEEIGHEVKMTDPSSSSSPVIGLM</sequence>
<gene>
    <name evidence="3" type="ORF">Ldro_2536</name>
</gene>
<dbReference type="RefSeq" id="WP_058496818.1">
    <property type="nucleotide sequence ID" value="NZ_CAAAIU010000008.1"/>
</dbReference>
<dbReference type="EMBL" id="LNXY01000028">
    <property type="protein sequence ID" value="KTC85364.1"/>
    <property type="molecule type" value="Genomic_DNA"/>
</dbReference>
<keyword evidence="2" id="KW-1133">Transmembrane helix</keyword>
<comment type="caution">
    <text evidence="3">The sequence shown here is derived from an EMBL/GenBank/DDBJ whole genome shotgun (WGS) entry which is preliminary data.</text>
</comment>
<keyword evidence="4" id="KW-1185">Reference proteome</keyword>
<dbReference type="OrthoDB" id="5653491at2"/>
<evidence type="ECO:0000256" key="2">
    <source>
        <dbReference type="SAM" id="Phobius"/>
    </source>
</evidence>
<keyword evidence="2" id="KW-0472">Membrane</keyword>
<proteinExistence type="predicted"/>
<evidence type="ECO:0000313" key="3">
    <source>
        <dbReference type="EMBL" id="KTC85364.1"/>
    </source>
</evidence>
<feature type="compositionally biased region" description="Basic and acidic residues" evidence="1">
    <location>
        <begin position="703"/>
        <end position="714"/>
    </location>
</feature>
<feature type="transmembrane region" description="Helical" evidence="2">
    <location>
        <begin position="464"/>
        <end position="485"/>
    </location>
</feature>
<evidence type="ECO:0000256" key="1">
    <source>
        <dbReference type="SAM" id="MobiDB-lite"/>
    </source>
</evidence>
<dbReference type="PATRIC" id="fig|1212489.4.peg.2673"/>
<reference evidence="3 4" key="1">
    <citation type="submission" date="2015-11" db="EMBL/GenBank/DDBJ databases">
        <title>Genomic analysis of 38 Legionella species identifies large and diverse effector repertoires.</title>
        <authorList>
            <person name="Burstein D."/>
            <person name="Amaro F."/>
            <person name="Zusman T."/>
            <person name="Lifshitz Z."/>
            <person name="Cohen O."/>
            <person name="Gilbert J.A."/>
            <person name="Pupko T."/>
            <person name="Shuman H.A."/>
            <person name="Segal G."/>
        </authorList>
    </citation>
    <scope>NUCLEOTIDE SEQUENCE [LARGE SCALE GENOMIC DNA]</scope>
    <source>
        <strain evidence="3 4">ATCC 700990</strain>
    </source>
</reference>
<protein>
    <submittedName>
        <fullName evidence="3">Uncharacterized protein</fullName>
    </submittedName>
</protein>
<feature type="transmembrane region" description="Helical" evidence="2">
    <location>
        <begin position="438"/>
        <end position="458"/>
    </location>
</feature>
<evidence type="ECO:0000313" key="4">
    <source>
        <dbReference type="Proteomes" id="UP000054736"/>
    </source>
</evidence>
<feature type="region of interest" description="Disordered" evidence="1">
    <location>
        <begin position="699"/>
        <end position="724"/>
    </location>
</feature>
<dbReference type="Proteomes" id="UP000054736">
    <property type="component" value="Unassembled WGS sequence"/>
</dbReference>